<reference evidence="1 2" key="1">
    <citation type="submission" date="2023-11" db="EMBL/GenBank/DDBJ databases">
        <title>Halocaridina rubra genome assembly.</title>
        <authorList>
            <person name="Smith C."/>
        </authorList>
    </citation>
    <scope>NUCLEOTIDE SEQUENCE [LARGE SCALE GENOMIC DNA]</scope>
    <source>
        <strain evidence="1">EP-1</strain>
        <tissue evidence="1">Whole</tissue>
    </source>
</reference>
<comment type="caution">
    <text evidence="1">The sequence shown here is derived from an EMBL/GenBank/DDBJ whole genome shotgun (WGS) entry which is preliminary data.</text>
</comment>
<protein>
    <submittedName>
        <fullName evidence="1">Uncharacterized protein</fullName>
    </submittedName>
</protein>
<evidence type="ECO:0000313" key="2">
    <source>
        <dbReference type="Proteomes" id="UP001381693"/>
    </source>
</evidence>
<dbReference type="EMBL" id="JAXCGZ010015290">
    <property type="protein sequence ID" value="KAK7070610.1"/>
    <property type="molecule type" value="Genomic_DNA"/>
</dbReference>
<organism evidence="1 2">
    <name type="scientific">Halocaridina rubra</name>
    <name type="common">Hawaiian red shrimp</name>
    <dbReference type="NCBI Taxonomy" id="373956"/>
    <lineage>
        <taxon>Eukaryota</taxon>
        <taxon>Metazoa</taxon>
        <taxon>Ecdysozoa</taxon>
        <taxon>Arthropoda</taxon>
        <taxon>Crustacea</taxon>
        <taxon>Multicrustacea</taxon>
        <taxon>Malacostraca</taxon>
        <taxon>Eumalacostraca</taxon>
        <taxon>Eucarida</taxon>
        <taxon>Decapoda</taxon>
        <taxon>Pleocyemata</taxon>
        <taxon>Caridea</taxon>
        <taxon>Atyoidea</taxon>
        <taxon>Atyidae</taxon>
        <taxon>Halocaridina</taxon>
    </lineage>
</organism>
<evidence type="ECO:0000313" key="1">
    <source>
        <dbReference type="EMBL" id="KAK7070610.1"/>
    </source>
</evidence>
<sequence length="78" mass="8731">MSPPECEKSAIQDSSLYPDSKSLRRFLGMIVLDLLYHSRSEKISSTPCIPSPILVLEILSDLSSPDTFGHGWTKMYVD</sequence>
<keyword evidence="2" id="KW-1185">Reference proteome</keyword>
<proteinExistence type="predicted"/>
<name>A0AAN8X214_HALRR</name>
<dbReference type="AlphaFoldDB" id="A0AAN8X214"/>
<accession>A0AAN8X214</accession>
<gene>
    <name evidence="1" type="ORF">SK128_008973</name>
</gene>
<dbReference type="Proteomes" id="UP001381693">
    <property type="component" value="Unassembled WGS sequence"/>
</dbReference>